<sequence>MLAYGAAGLWYKGRAGLGPRVPGDGRTNDPEHKADDKSCRSRTIPVLESAGWRSCLGSSDTLLGCCIEREGDEYVADLARNPLVLHCA</sequence>
<evidence type="ECO:0000313" key="2">
    <source>
        <dbReference type="EMBL" id="OWA50208.1"/>
    </source>
</evidence>
<dbReference type="Proteomes" id="UP000192578">
    <property type="component" value="Unassembled WGS sequence"/>
</dbReference>
<name>A0A9X6RJK9_HYPEX</name>
<keyword evidence="3" id="KW-1185">Reference proteome</keyword>
<dbReference type="AlphaFoldDB" id="A0A9X6RJK9"/>
<evidence type="ECO:0000256" key="1">
    <source>
        <dbReference type="SAM" id="MobiDB-lite"/>
    </source>
</evidence>
<dbReference type="EMBL" id="MTYJ01000185">
    <property type="protein sequence ID" value="OWA50208.1"/>
    <property type="molecule type" value="Genomic_DNA"/>
</dbReference>
<feature type="region of interest" description="Disordered" evidence="1">
    <location>
        <begin position="13"/>
        <end position="38"/>
    </location>
</feature>
<proteinExistence type="predicted"/>
<accession>A0A9X6RJK9</accession>
<evidence type="ECO:0000313" key="3">
    <source>
        <dbReference type="Proteomes" id="UP000192578"/>
    </source>
</evidence>
<feature type="compositionally biased region" description="Basic and acidic residues" evidence="1">
    <location>
        <begin position="26"/>
        <end position="38"/>
    </location>
</feature>
<comment type="caution">
    <text evidence="2">The sequence shown here is derived from an EMBL/GenBank/DDBJ whole genome shotgun (WGS) entry which is preliminary data.</text>
</comment>
<protein>
    <submittedName>
        <fullName evidence="2">Uncharacterized protein</fullName>
    </submittedName>
</protein>
<organism evidence="2 3">
    <name type="scientific">Hypsibius exemplaris</name>
    <name type="common">Freshwater tardigrade</name>
    <dbReference type="NCBI Taxonomy" id="2072580"/>
    <lineage>
        <taxon>Eukaryota</taxon>
        <taxon>Metazoa</taxon>
        <taxon>Ecdysozoa</taxon>
        <taxon>Tardigrada</taxon>
        <taxon>Eutardigrada</taxon>
        <taxon>Parachela</taxon>
        <taxon>Hypsibioidea</taxon>
        <taxon>Hypsibiidae</taxon>
        <taxon>Hypsibius</taxon>
    </lineage>
</organism>
<gene>
    <name evidence="2" type="ORF">BV898_14733</name>
</gene>
<reference evidence="3" key="1">
    <citation type="submission" date="2017-01" db="EMBL/GenBank/DDBJ databases">
        <title>Comparative genomics of anhydrobiosis in the tardigrade Hypsibius dujardini.</title>
        <authorList>
            <person name="Yoshida Y."/>
            <person name="Koutsovoulos G."/>
            <person name="Laetsch D."/>
            <person name="Stevens L."/>
            <person name="Kumar S."/>
            <person name="Horikawa D."/>
            <person name="Ishino K."/>
            <person name="Komine S."/>
            <person name="Tomita M."/>
            <person name="Blaxter M."/>
            <person name="Arakawa K."/>
        </authorList>
    </citation>
    <scope>NUCLEOTIDE SEQUENCE [LARGE SCALE GENOMIC DNA]</scope>
    <source>
        <strain evidence="3">Z151</strain>
    </source>
</reference>